<evidence type="ECO:0000313" key="2">
    <source>
        <dbReference type="Proteomes" id="UP001281410"/>
    </source>
</evidence>
<sequence length="89" mass="10695">MVMDERLRVILGKGDKANFWSDVMVEGETLKEDFPRIFSLTSKKRGCVREYGSWDGNIWKWDISLRSPCFNWELEQWECFRKCLENIKI</sequence>
<reference evidence="1" key="1">
    <citation type="journal article" date="2023" name="Plant J.">
        <title>Genome sequences and population genomics provide insights into the demographic history, inbreeding, and mutation load of two 'living fossil' tree species of Dipteronia.</title>
        <authorList>
            <person name="Feng Y."/>
            <person name="Comes H.P."/>
            <person name="Chen J."/>
            <person name="Zhu S."/>
            <person name="Lu R."/>
            <person name="Zhang X."/>
            <person name="Li P."/>
            <person name="Qiu J."/>
            <person name="Olsen K.M."/>
            <person name="Qiu Y."/>
        </authorList>
    </citation>
    <scope>NUCLEOTIDE SEQUENCE</scope>
    <source>
        <strain evidence="1">NBL</strain>
    </source>
</reference>
<accession>A0AAD9ZQ20</accession>
<dbReference type="AlphaFoldDB" id="A0AAD9ZQ20"/>
<dbReference type="Proteomes" id="UP001281410">
    <property type="component" value="Unassembled WGS sequence"/>
</dbReference>
<keyword evidence="2" id="KW-1185">Reference proteome</keyword>
<protein>
    <submittedName>
        <fullName evidence="1">Uncharacterized protein</fullName>
    </submittedName>
</protein>
<gene>
    <name evidence="1" type="ORF">Dsin_028055</name>
</gene>
<dbReference type="EMBL" id="JANJYJ010000009">
    <property type="protein sequence ID" value="KAK3188494.1"/>
    <property type="molecule type" value="Genomic_DNA"/>
</dbReference>
<proteinExistence type="predicted"/>
<comment type="caution">
    <text evidence="1">The sequence shown here is derived from an EMBL/GenBank/DDBJ whole genome shotgun (WGS) entry which is preliminary data.</text>
</comment>
<evidence type="ECO:0000313" key="1">
    <source>
        <dbReference type="EMBL" id="KAK3188494.1"/>
    </source>
</evidence>
<dbReference type="PANTHER" id="PTHR36617">
    <property type="entry name" value="PROTEIN, PUTATIVE-RELATED"/>
    <property type="match status" value="1"/>
</dbReference>
<name>A0AAD9ZQ20_9ROSI</name>
<organism evidence="1 2">
    <name type="scientific">Dipteronia sinensis</name>
    <dbReference type="NCBI Taxonomy" id="43782"/>
    <lineage>
        <taxon>Eukaryota</taxon>
        <taxon>Viridiplantae</taxon>
        <taxon>Streptophyta</taxon>
        <taxon>Embryophyta</taxon>
        <taxon>Tracheophyta</taxon>
        <taxon>Spermatophyta</taxon>
        <taxon>Magnoliopsida</taxon>
        <taxon>eudicotyledons</taxon>
        <taxon>Gunneridae</taxon>
        <taxon>Pentapetalae</taxon>
        <taxon>rosids</taxon>
        <taxon>malvids</taxon>
        <taxon>Sapindales</taxon>
        <taxon>Sapindaceae</taxon>
        <taxon>Hippocastanoideae</taxon>
        <taxon>Acereae</taxon>
        <taxon>Dipteronia</taxon>
    </lineage>
</organism>
<dbReference type="PANTHER" id="PTHR36617:SF5">
    <property type="entry name" value="OS05G0421675 PROTEIN"/>
    <property type="match status" value="1"/>
</dbReference>